<organism evidence="3 4">
    <name type="scientific">Linum trigynum</name>
    <dbReference type="NCBI Taxonomy" id="586398"/>
    <lineage>
        <taxon>Eukaryota</taxon>
        <taxon>Viridiplantae</taxon>
        <taxon>Streptophyta</taxon>
        <taxon>Embryophyta</taxon>
        <taxon>Tracheophyta</taxon>
        <taxon>Spermatophyta</taxon>
        <taxon>Magnoliopsida</taxon>
        <taxon>eudicotyledons</taxon>
        <taxon>Gunneridae</taxon>
        <taxon>Pentapetalae</taxon>
        <taxon>rosids</taxon>
        <taxon>fabids</taxon>
        <taxon>Malpighiales</taxon>
        <taxon>Linaceae</taxon>
        <taxon>Linum</taxon>
    </lineage>
</organism>
<evidence type="ECO:0000313" key="3">
    <source>
        <dbReference type="EMBL" id="CAL1395371.1"/>
    </source>
</evidence>
<evidence type="ECO:0008006" key="5">
    <source>
        <dbReference type="Google" id="ProtNLM"/>
    </source>
</evidence>
<dbReference type="Pfam" id="PF13966">
    <property type="entry name" value="zf-RVT"/>
    <property type="match status" value="1"/>
</dbReference>
<sequence length="558" mass="64016">MSCFKLPLSLCRLLDRHVARFWWGDADDHFRIRWVSWRNLCRSKHDGGLGFRRFEQFNQALLAKIGWRILMEPQSLLAQVYKGKYFPNGSFLEASARSRPSWGWQSILFGRELLAQGLRWQIGNGQTVALLDSNWIPKLQMEPPCYNPRILPEGGKLLVAEVMRPGEGCWDDLKLCQWFDPPTCQAIKTIPLLRQDVLDKLIWHGTADGVFTVKSAYHLAVDRDKRKGGWRSTVGWMGKEDWVRVWNANIPPKLKVFLWQIFNRILPTTEALIDKHVLVQPRCPVCWACTESMEHLFLDCPVARALWDYSGLGYLGEGLPRHTFPMFLKRLLALIHQPSLFMAVVAVLWRIWRSRNWVVFEGKQFGFPALLRQFHQQYEEWVRLPLDKGPLVVTQMGAPAGGPHLHPTGEDSVICMWDSAVRQGSHSAGGVVLLTPTREVWMAKGFQFPCIDDPMVVELLVLREAMWWCLEAGLSGVRFEGDAKVLIDKINQKDARDDRVGAVLEELLQICSSSPGFRVRFVGRRSNRVAHLVACKALSLYPTGSRFFDFQAWLNSRL</sequence>
<dbReference type="CDD" id="cd06222">
    <property type="entry name" value="RNase_H_like"/>
    <property type="match status" value="1"/>
</dbReference>
<dbReference type="InterPro" id="IPR044730">
    <property type="entry name" value="RNase_H-like_dom_plant"/>
</dbReference>
<evidence type="ECO:0000313" key="4">
    <source>
        <dbReference type="Proteomes" id="UP001497516"/>
    </source>
</evidence>
<dbReference type="EMBL" id="OZ034819">
    <property type="protein sequence ID" value="CAL1395371.1"/>
    <property type="molecule type" value="Genomic_DNA"/>
</dbReference>
<dbReference type="GO" id="GO:0004523">
    <property type="term" value="F:RNA-DNA hybrid ribonuclease activity"/>
    <property type="evidence" value="ECO:0007669"/>
    <property type="project" value="InterPro"/>
</dbReference>
<protein>
    <recommendedName>
        <fullName evidence="5">Reverse transcriptase zinc-binding domain-containing protein</fullName>
    </recommendedName>
</protein>
<dbReference type="InterPro" id="IPR036397">
    <property type="entry name" value="RNaseH_sf"/>
</dbReference>
<dbReference type="Pfam" id="PF13456">
    <property type="entry name" value="RVT_3"/>
    <property type="match status" value="1"/>
</dbReference>
<evidence type="ECO:0000259" key="1">
    <source>
        <dbReference type="Pfam" id="PF13456"/>
    </source>
</evidence>
<proteinExistence type="predicted"/>
<name>A0AAV2FAS5_9ROSI</name>
<reference evidence="3 4" key="1">
    <citation type="submission" date="2024-04" db="EMBL/GenBank/DDBJ databases">
        <authorList>
            <person name="Fracassetti M."/>
        </authorList>
    </citation>
    <scope>NUCLEOTIDE SEQUENCE [LARGE SCALE GENOMIC DNA]</scope>
</reference>
<dbReference type="Gene3D" id="3.30.420.10">
    <property type="entry name" value="Ribonuclease H-like superfamily/Ribonuclease H"/>
    <property type="match status" value="1"/>
</dbReference>
<feature type="domain" description="RNase H type-1" evidence="1">
    <location>
        <begin position="423"/>
        <end position="536"/>
    </location>
</feature>
<keyword evidence="4" id="KW-1185">Reference proteome</keyword>
<dbReference type="InterPro" id="IPR026960">
    <property type="entry name" value="RVT-Znf"/>
</dbReference>
<gene>
    <name evidence="3" type="ORF">LTRI10_LOCUS35808</name>
</gene>
<dbReference type="PANTHER" id="PTHR33116:SF86">
    <property type="entry name" value="REVERSE TRANSCRIPTASE DOMAIN-CONTAINING PROTEIN"/>
    <property type="match status" value="1"/>
</dbReference>
<dbReference type="InterPro" id="IPR002156">
    <property type="entry name" value="RNaseH_domain"/>
</dbReference>
<dbReference type="GO" id="GO:0003676">
    <property type="term" value="F:nucleic acid binding"/>
    <property type="evidence" value="ECO:0007669"/>
    <property type="project" value="InterPro"/>
</dbReference>
<dbReference type="PANTHER" id="PTHR33116">
    <property type="entry name" value="REVERSE TRANSCRIPTASE ZINC-BINDING DOMAIN-CONTAINING PROTEIN-RELATED-RELATED"/>
    <property type="match status" value="1"/>
</dbReference>
<dbReference type="Proteomes" id="UP001497516">
    <property type="component" value="Chromosome 6"/>
</dbReference>
<accession>A0AAV2FAS5</accession>
<feature type="domain" description="Reverse transcriptase zinc-binding" evidence="2">
    <location>
        <begin position="211"/>
        <end position="307"/>
    </location>
</feature>
<dbReference type="AlphaFoldDB" id="A0AAV2FAS5"/>
<evidence type="ECO:0000259" key="2">
    <source>
        <dbReference type="Pfam" id="PF13966"/>
    </source>
</evidence>